<dbReference type="AlphaFoldDB" id="A0A0U1HPW7"/>
<dbReference type="RefSeq" id="WP_156198719.1">
    <property type="nucleotide sequence ID" value="NZ_CTKE01000004.1"/>
</dbReference>
<proteinExistence type="predicted"/>
<protein>
    <submittedName>
        <fullName evidence="2">Uncharacterized protein</fullName>
    </submittedName>
</protein>
<dbReference type="Proteomes" id="UP000042054">
    <property type="component" value="Unassembled WGS sequence"/>
</dbReference>
<evidence type="ECO:0000313" key="2">
    <source>
        <dbReference type="EMBL" id="CQI88583.1"/>
    </source>
</evidence>
<evidence type="ECO:0000313" key="3">
    <source>
        <dbReference type="Proteomes" id="UP000042054"/>
    </source>
</evidence>
<feature type="region of interest" description="Disordered" evidence="1">
    <location>
        <begin position="1"/>
        <end position="30"/>
    </location>
</feature>
<organism evidence="2 3">
    <name type="scientific">Yersinia rohdei</name>
    <dbReference type="NCBI Taxonomy" id="29485"/>
    <lineage>
        <taxon>Bacteria</taxon>
        <taxon>Pseudomonadati</taxon>
        <taxon>Pseudomonadota</taxon>
        <taxon>Gammaproteobacteria</taxon>
        <taxon>Enterobacterales</taxon>
        <taxon>Yersiniaceae</taxon>
        <taxon>Yersinia</taxon>
    </lineage>
</organism>
<sequence>MRYFQRRTNRADGTDGRHGYAPFGSYPSHQRGQQFGSRYFFVLDVADNPPTTSRTMGIYHALGC</sequence>
<evidence type="ECO:0000256" key="1">
    <source>
        <dbReference type="SAM" id="MobiDB-lite"/>
    </source>
</evidence>
<reference evidence="2 3" key="1">
    <citation type="submission" date="2015-03" db="EMBL/GenBank/DDBJ databases">
        <authorList>
            <person name="Murphy D."/>
        </authorList>
    </citation>
    <scope>NUCLEOTIDE SEQUENCE [LARGE SCALE GENOMIC DNA]</scope>
    <source>
        <strain evidence="2 3">68/02</strain>
    </source>
</reference>
<accession>A0A0U1HPW7</accession>
<feature type="compositionally biased region" description="Basic and acidic residues" evidence="1">
    <location>
        <begin position="9"/>
        <end position="18"/>
    </location>
</feature>
<name>A0A0U1HPW7_YERRO</name>
<gene>
    <name evidence="2" type="ORF">ERS008555_00929</name>
</gene>
<dbReference type="EMBL" id="CTKE01000004">
    <property type="protein sequence ID" value="CQI88583.1"/>
    <property type="molecule type" value="Genomic_DNA"/>
</dbReference>